<accession>A0A7J6P718</accession>
<reference evidence="1 2" key="1">
    <citation type="submission" date="2020-04" db="EMBL/GenBank/DDBJ databases">
        <title>Perkinsus olseni comparative genomics.</title>
        <authorList>
            <person name="Bogema D.R."/>
        </authorList>
    </citation>
    <scope>NUCLEOTIDE SEQUENCE [LARGE SCALE GENOMIC DNA]</scope>
    <source>
        <strain evidence="1">00978-12</strain>
    </source>
</reference>
<organism evidence="1 2">
    <name type="scientific">Perkinsus olseni</name>
    <name type="common">Perkinsus atlanticus</name>
    <dbReference type="NCBI Taxonomy" id="32597"/>
    <lineage>
        <taxon>Eukaryota</taxon>
        <taxon>Sar</taxon>
        <taxon>Alveolata</taxon>
        <taxon>Perkinsozoa</taxon>
        <taxon>Perkinsea</taxon>
        <taxon>Perkinsida</taxon>
        <taxon>Perkinsidae</taxon>
        <taxon>Perkinsus</taxon>
    </lineage>
</organism>
<sequence>MQTPTRHEVAPSGANKFLRETELSLLQPEQLQKGRLGCAMTAHRGQVTNSEPTVIERGSCKSQSVGMWSKMLPKKN</sequence>
<dbReference type="Proteomes" id="UP000541610">
    <property type="component" value="Unassembled WGS sequence"/>
</dbReference>
<proteinExistence type="predicted"/>
<protein>
    <submittedName>
        <fullName evidence="1">Uncharacterized protein</fullName>
    </submittedName>
</protein>
<dbReference type="EMBL" id="JABANP010000068">
    <property type="protein sequence ID" value="KAF4691943.1"/>
    <property type="molecule type" value="Genomic_DNA"/>
</dbReference>
<dbReference type="AlphaFoldDB" id="A0A7J6P718"/>
<evidence type="ECO:0000313" key="1">
    <source>
        <dbReference type="EMBL" id="KAF4691943.1"/>
    </source>
</evidence>
<name>A0A7J6P718_PEROL</name>
<gene>
    <name evidence="1" type="ORF">FOZ60_014430</name>
</gene>
<evidence type="ECO:0000313" key="2">
    <source>
        <dbReference type="Proteomes" id="UP000541610"/>
    </source>
</evidence>
<comment type="caution">
    <text evidence="1">The sequence shown here is derived from an EMBL/GenBank/DDBJ whole genome shotgun (WGS) entry which is preliminary data.</text>
</comment>